<accession>A0A853FC17</accession>
<dbReference type="Proteomes" id="UP000580517">
    <property type="component" value="Unassembled WGS sequence"/>
</dbReference>
<dbReference type="InterPro" id="IPR002563">
    <property type="entry name" value="Flavin_Rdtase-like_dom"/>
</dbReference>
<protein>
    <submittedName>
        <fullName evidence="2">Flavin reductase family protein</fullName>
    </submittedName>
</protein>
<dbReference type="GO" id="GO:0010181">
    <property type="term" value="F:FMN binding"/>
    <property type="evidence" value="ECO:0007669"/>
    <property type="project" value="InterPro"/>
</dbReference>
<dbReference type="EMBL" id="JACCEW010000001">
    <property type="protein sequence ID" value="NYT36091.1"/>
    <property type="molecule type" value="Genomic_DNA"/>
</dbReference>
<gene>
    <name evidence="2" type="ORF">H0A68_04335</name>
</gene>
<proteinExistence type="predicted"/>
<dbReference type="RefSeq" id="WP_129968002.1">
    <property type="nucleotide sequence ID" value="NZ_JACCEW010000001.1"/>
</dbReference>
<dbReference type="GO" id="GO:0016646">
    <property type="term" value="F:oxidoreductase activity, acting on the CH-NH group of donors, NAD or NADP as acceptor"/>
    <property type="evidence" value="ECO:0007669"/>
    <property type="project" value="UniProtKB-ARBA"/>
</dbReference>
<feature type="domain" description="Flavin reductase like" evidence="1">
    <location>
        <begin position="14"/>
        <end position="157"/>
    </location>
</feature>
<sequence length="162" mass="17739">MNSTLLPLRAQSPQHRLAGGLVLVGYEDHELGPQFVMASAFNSLSLTPKLVMWCAAQGIDGRPRIPIGAHCGLSVMAADHRDLWAQCAKDCNADRFQWTRGPSLEVPLVENAAANFEVIVTQQIVQGSHVLCIGEVQSFDYSETCEGLLSYQDDLRIPLTCE</sequence>
<dbReference type="SMART" id="SM00903">
    <property type="entry name" value="Flavin_Reduct"/>
    <property type="match status" value="1"/>
</dbReference>
<evidence type="ECO:0000259" key="1">
    <source>
        <dbReference type="SMART" id="SM00903"/>
    </source>
</evidence>
<evidence type="ECO:0000313" key="2">
    <source>
        <dbReference type="EMBL" id="NYT36091.1"/>
    </source>
</evidence>
<evidence type="ECO:0000313" key="3">
    <source>
        <dbReference type="Proteomes" id="UP000580517"/>
    </source>
</evidence>
<dbReference type="SUPFAM" id="SSF50475">
    <property type="entry name" value="FMN-binding split barrel"/>
    <property type="match status" value="1"/>
</dbReference>
<reference evidence="2 3" key="1">
    <citation type="submission" date="2020-07" db="EMBL/GenBank/DDBJ databases">
        <title>Taxonomic revisions and descriptions of new bacterial species based on genomic comparisons in the high-G+C-content subgroup of the family Alcaligenaceae.</title>
        <authorList>
            <person name="Szabo A."/>
            <person name="Felfoldi T."/>
        </authorList>
    </citation>
    <scope>NUCLEOTIDE SEQUENCE [LARGE SCALE GENOMIC DNA]</scope>
    <source>
        <strain evidence="2 3">DSM 25264</strain>
    </source>
</reference>
<dbReference type="Pfam" id="PF01613">
    <property type="entry name" value="Flavin_Reduct"/>
    <property type="match status" value="1"/>
</dbReference>
<dbReference type="Gene3D" id="2.30.110.10">
    <property type="entry name" value="Electron Transport, Fmn-binding Protein, Chain A"/>
    <property type="match status" value="1"/>
</dbReference>
<keyword evidence="3" id="KW-1185">Reference proteome</keyword>
<comment type="caution">
    <text evidence="2">The sequence shown here is derived from an EMBL/GenBank/DDBJ whole genome shotgun (WGS) entry which is preliminary data.</text>
</comment>
<organism evidence="2 3">
    <name type="scientific">Allopusillimonas soli</name>
    <dbReference type="NCBI Taxonomy" id="659016"/>
    <lineage>
        <taxon>Bacteria</taxon>
        <taxon>Pseudomonadati</taxon>
        <taxon>Pseudomonadota</taxon>
        <taxon>Betaproteobacteria</taxon>
        <taxon>Burkholderiales</taxon>
        <taxon>Alcaligenaceae</taxon>
        <taxon>Allopusillimonas</taxon>
    </lineage>
</organism>
<dbReference type="OrthoDB" id="8525727at2"/>
<dbReference type="AlphaFoldDB" id="A0A853FC17"/>
<name>A0A853FC17_9BURK</name>
<dbReference type="InterPro" id="IPR012349">
    <property type="entry name" value="Split_barrel_FMN-bd"/>
</dbReference>